<dbReference type="FunFam" id="3.40.50.300:FF:000849">
    <property type="entry name" value="ATP-dependent RNA helicase DBP5"/>
    <property type="match status" value="1"/>
</dbReference>
<feature type="region of interest" description="Disordered" evidence="9">
    <location>
        <begin position="764"/>
        <end position="833"/>
    </location>
</feature>
<protein>
    <recommendedName>
        <fullName evidence="1">RNA helicase</fullName>
        <ecNumber evidence="1">3.6.4.13</ecNumber>
    </recommendedName>
</protein>
<evidence type="ECO:0000256" key="6">
    <source>
        <dbReference type="ARBA" id="ARBA00022884"/>
    </source>
</evidence>
<feature type="compositionally biased region" description="Polar residues" evidence="9">
    <location>
        <begin position="764"/>
        <end position="801"/>
    </location>
</feature>
<dbReference type="GO" id="GO:0003723">
    <property type="term" value="F:RNA binding"/>
    <property type="evidence" value="ECO:0007669"/>
    <property type="project" value="UniProtKB-KW"/>
</dbReference>
<evidence type="ECO:0000313" key="14">
    <source>
        <dbReference type="Proteomes" id="UP000663860"/>
    </source>
</evidence>
<keyword evidence="2" id="KW-0547">Nucleotide-binding</keyword>
<dbReference type="SUPFAM" id="SSF52540">
    <property type="entry name" value="P-loop containing nucleoside triphosphate hydrolases"/>
    <property type="match status" value="2"/>
</dbReference>
<evidence type="ECO:0000256" key="7">
    <source>
        <dbReference type="ARBA" id="ARBA00047984"/>
    </source>
</evidence>
<feature type="compositionally biased region" description="Polar residues" evidence="9">
    <location>
        <begin position="254"/>
        <end position="298"/>
    </location>
</feature>
<dbReference type="Pfam" id="PF00271">
    <property type="entry name" value="Helicase_C"/>
    <property type="match status" value="2"/>
</dbReference>
<feature type="compositionally biased region" description="Low complexity" evidence="9">
    <location>
        <begin position="1"/>
        <end position="15"/>
    </location>
</feature>
<dbReference type="GO" id="GO:0016787">
    <property type="term" value="F:hydrolase activity"/>
    <property type="evidence" value="ECO:0007669"/>
    <property type="project" value="UniProtKB-KW"/>
</dbReference>
<dbReference type="AlphaFoldDB" id="A0A815LI48"/>
<dbReference type="PANTHER" id="PTHR47959">
    <property type="entry name" value="ATP-DEPENDENT RNA HELICASE RHLE-RELATED"/>
    <property type="match status" value="1"/>
</dbReference>
<evidence type="ECO:0000313" key="13">
    <source>
        <dbReference type="EMBL" id="CAF1408664.1"/>
    </source>
</evidence>
<dbReference type="PROSITE" id="PS51195">
    <property type="entry name" value="Q_MOTIF"/>
    <property type="match status" value="2"/>
</dbReference>
<feature type="domain" description="DEAD-box RNA helicase Q" evidence="12">
    <location>
        <begin position="870"/>
        <end position="898"/>
    </location>
</feature>
<feature type="region of interest" description="Disordered" evidence="9">
    <location>
        <begin position="1"/>
        <end position="330"/>
    </location>
</feature>
<accession>A0A815LI48</accession>
<dbReference type="Pfam" id="PF00270">
    <property type="entry name" value="DEAD"/>
    <property type="match status" value="2"/>
</dbReference>
<dbReference type="GO" id="GO:0005524">
    <property type="term" value="F:ATP binding"/>
    <property type="evidence" value="ECO:0007669"/>
    <property type="project" value="UniProtKB-KW"/>
</dbReference>
<feature type="domain" description="Helicase ATP-binding" evidence="10">
    <location>
        <begin position="400"/>
        <end position="577"/>
    </location>
</feature>
<dbReference type="InterPro" id="IPR014014">
    <property type="entry name" value="RNA_helicase_DEAD_Q_motif"/>
</dbReference>
<dbReference type="PROSITE" id="PS51194">
    <property type="entry name" value="HELICASE_CTER"/>
    <property type="match status" value="2"/>
</dbReference>
<feature type="compositionally biased region" description="Polar residues" evidence="9">
    <location>
        <begin position="155"/>
        <end position="224"/>
    </location>
</feature>
<organism evidence="13 14">
    <name type="scientific">Adineta steineri</name>
    <dbReference type="NCBI Taxonomy" id="433720"/>
    <lineage>
        <taxon>Eukaryota</taxon>
        <taxon>Metazoa</taxon>
        <taxon>Spiralia</taxon>
        <taxon>Gnathifera</taxon>
        <taxon>Rotifera</taxon>
        <taxon>Eurotatoria</taxon>
        <taxon>Bdelloidea</taxon>
        <taxon>Adinetida</taxon>
        <taxon>Adinetidae</taxon>
        <taxon>Adineta</taxon>
    </lineage>
</organism>
<keyword evidence="5" id="KW-0067">ATP-binding</keyword>
<dbReference type="PANTHER" id="PTHR47959:SF1">
    <property type="entry name" value="ATP-DEPENDENT RNA HELICASE DBPA"/>
    <property type="match status" value="1"/>
</dbReference>
<dbReference type="CDD" id="cd18787">
    <property type="entry name" value="SF2_C_DEAD"/>
    <property type="match status" value="2"/>
</dbReference>
<dbReference type="EC" id="3.6.4.13" evidence="1"/>
<name>A0A815LI48_9BILA</name>
<feature type="compositionally biased region" description="Low complexity" evidence="9">
    <location>
        <begin position="84"/>
        <end position="101"/>
    </location>
</feature>
<comment type="caution">
    <text evidence="13">The sequence shown here is derived from an EMBL/GenBank/DDBJ whole genome shotgun (WGS) entry which is preliminary data.</text>
</comment>
<evidence type="ECO:0000259" key="12">
    <source>
        <dbReference type="PROSITE" id="PS51195"/>
    </source>
</evidence>
<feature type="domain" description="Helicase ATP-binding" evidence="10">
    <location>
        <begin position="903"/>
        <end position="1080"/>
    </location>
</feature>
<feature type="compositionally biased region" description="Polar residues" evidence="9">
    <location>
        <begin position="815"/>
        <end position="824"/>
    </location>
</feature>
<evidence type="ECO:0000256" key="3">
    <source>
        <dbReference type="ARBA" id="ARBA00022801"/>
    </source>
</evidence>
<dbReference type="EMBL" id="CAJNOE010001283">
    <property type="protein sequence ID" value="CAF1408664.1"/>
    <property type="molecule type" value="Genomic_DNA"/>
</dbReference>
<keyword evidence="4" id="KW-0347">Helicase</keyword>
<feature type="compositionally biased region" description="Low complexity" evidence="9">
    <location>
        <begin position="225"/>
        <end position="245"/>
    </location>
</feature>
<reference evidence="13" key="1">
    <citation type="submission" date="2021-02" db="EMBL/GenBank/DDBJ databases">
        <authorList>
            <person name="Nowell W R."/>
        </authorList>
    </citation>
    <scope>NUCLEOTIDE SEQUENCE</scope>
</reference>
<evidence type="ECO:0000256" key="5">
    <source>
        <dbReference type="ARBA" id="ARBA00022840"/>
    </source>
</evidence>
<dbReference type="CDD" id="cd17963">
    <property type="entry name" value="DEADc_DDX19_DDX25"/>
    <property type="match status" value="2"/>
</dbReference>
<feature type="compositionally biased region" description="Polar residues" evidence="9">
    <location>
        <begin position="39"/>
        <end position="54"/>
    </location>
</feature>
<dbReference type="PROSITE" id="PS51192">
    <property type="entry name" value="HELICASE_ATP_BIND_1"/>
    <property type="match status" value="2"/>
</dbReference>
<proteinExistence type="predicted"/>
<feature type="short sequence motif" description="Q motif" evidence="8">
    <location>
        <begin position="870"/>
        <end position="898"/>
    </location>
</feature>
<gene>
    <name evidence="13" type="ORF">IZO911_LOCUS39943</name>
</gene>
<feature type="domain" description="Helicase C-terminal" evidence="11">
    <location>
        <begin position="605"/>
        <end position="756"/>
    </location>
</feature>
<keyword evidence="3" id="KW-0378">Hydrolase</keyword>
<feature type="domain" description="DEAD-box RNA helicase Q" evidence="12">
    <location>
        <begin position="367"/>
        <end position="395"/>
    </location>
</feature>
<sequence>MASTTTNNNSTSPSSQAGQFSFTGSKPGSALASLAKATEPNSSTSNQQQASVATFPQRLSGGSSTANTGSPIGASFASTQPSGSTTSFSFNNAAAATNGSNMSFPTQPSGDAPRFSFNSAVSGNAPRFSFNNAVSGDGPRFSFNSALSGNPPDFSFNNTLSTNPSAPNFNQSKNNSEIQQPLSSYTFTPSTQKQDAPNNNQQFSLPTNNPKQVSSTHETMPNNMSNASKTSSSPTTPTAQQPSLSNQEQEENDTPASLATFTPSTQKQDAPNNNQQFSLPTNNPKQVSSTHETMPNNMSNASKTSSSPTTPTAQQPSLSNQEQEENDTPASLAECSLISKMINKTLRDPTNVVIDRSDPLSPLYSTKSFEQLNLNPDLLKGIYSMNFRAPSKIQEITLPHLLNDPPKNIIAQSQSGTGKTAAFSIATISRIDPNIKSPQALILAPTFELALQIGSVIENIAKFLPYIQIAYAVRDQAISKRAERVRGQLLREPIVVGTPGTVEDWCRKMRIIDLQQLNVFVVDEADVMIATGDFRRNCSDLVKNLNISHCQLMLFSATYSDEVMNFAREIVPAPVVLRLKREKQTLNNIYQYYICCYDLQQKYQAIEQIYTELTVGQAMIFCRKKRTADELATQMSNQNHSVGLLTGDLTMEQRAAIVQKFREGQFRVLVSTNVTARGIDIEDVSLVINYDVPTTVTGEPDFETYLHRIGRCGRFGKIGYTFNLIGSEKEHGILRAIEKYFSRNIQEITIEDIEIQQPLSSYTFTPSTQKQDAPNNNQQFSLPTNNPKQVSSTHETMPNNMSSGPKTSSSPTTPIAQQPSLSNQEQEENDTPASLAECSLISKMVNKTLRDPTNVVIDRSDPLSPLYSTKSFEQLNLNPDLLKGIYSMNFRAPSKIQEITLPHLLNDPPKNIIAQSQSGTGKTAAFSIATISRIDPNIKSPQALILAPTFELALQIGSVIENIAKFLPYIQIAYAVRDQAISKRAERVRGQLIREPIVVGTPGTVEDWCRKMRIIDLQQLNVFVVDEADVMIATQGFQQNCSTLVKNLDISHCQLMLFSATYSDEVMNFAREIVPTPVVLRLKREKQTLNNIYQYYICCYDLQQKYQAIEQIYTELTVGQAMIFCRTKRTADELATQMSNQNHSVGLLTGDLTVEQRAAIVQKFREGQFRVLVSTNVTARGIDIEDVSLVINYDVPTTVTGEPDFETYLHRIGRCGRFGKIGYTFNLIRSEKEHGILRAIEKYFSRNIQEITIEDIGKLEADQE</sequence>
<comment type="catalytic activity">
    <reaction evidence="7">
        <text>ATP + H2O = ADP + phosphate + H(+)</text>
        <dbReference type="Rhea" id="RHEA:13065"/>
        <dbReference type="ChEBI" id="CHEBI:15377"/>
        <dbReference type="ChEBI" id="CHEBI:15378"/>
        <dbReference type="ChEBI" id="CHEBI:30616"/>
        <dbReference type="ChEBI" id="CHEBI:43474"/>
        <dbReference type="ChEBI" id="CHEBI:456216"/>
        <dbReference type="EC" id="3.6.4.13"/>
    </reaction>
</comment>
<evidence type="ECO:0000256" key="1">
    <source>
        <dbReference type="ARBA" id="ARBA00012552"/>
    </source>
</evidence>
<dbReference type="InterPro" id="IPR027417">
    <property type="entry name" value="P-loop_NTPase"/>
</dbReference>
<evidence type="ECO:0000256" key="8">
    <source>
        <dbReference type="PROSITE-ProRule" id="PRU00552"/>
    </source>
</evidence>
<feature type="compositionally biased region" description="Polar residues" evidence="9">
    <location>
        <begin position="16"/>
        <end position="26"/>
    </location>
</feature>
<feature type="compositionally biased region" description="Polar residues" evidence="9">
    <location>
        <begin position="60"/>
        <end position="83"/>
    </location>
</feature>
<feature type="compositionally biased region" description="Low complexity" evidence="9">
    <location>
        <begin position="299"/>
        <end position="319"/>
    </location>
</feature>
<dbReference type="GO" id="GO:0005829">
    <property type="term" value="C:cytosol"/>
    <property type="evidence" value="ECO:0007669"/>
    <property type="project" value="TreeGrafter"/>
</dbReference>
<dbReference type="SMART" id="SM00490">
    <property type="entry name" value="HELICc"/>
    <property type="match status" value="2"/>
</dbReference>
<keyword evidence="6" id="KW-0694">RNA-binding</keyword>
<dbReference type="InterPro" id="IPR014001">
    <property type="entry name" value="Helicase_ATP-bd"/>
</dbReference>
<evidence type="ECO:0000256" key="2">
    <source>
        <dbReference type="ARBA" id="ARBA00022741"/>
    </source>
</evidence>
<dbReference type="SMART" id="SM00487">
    <property type="entry name" value="DEXDc"/>
    <property type="match status" value="2"/>
</dbReference>
<dbReference type="Gene3D" id="3.40.50.300">
    <property type="entry name" value="P-loop containing nucleotide triphosphate hydrolases"/>
    <property type="match status" value="4"/>
</dbReference>
<dbReference type="Proteomes" id="UP000663860">
    <property type="component" value="Unassembled WGS sequence"/>
</dbReference>
<evidence type="ECO:0000256" key="9">
    <source>
        <dbReference type="SAM" id="MobiDB-lite"/>
    </source>
</evidence>
<dbReference type="InterPro" id="IPR001650">
    <property type="entry name" value="Helicase_C-like"/>
</dbReference>
<dbReference type="GO" id="GO:0003724">
    <property type="term" value="F:RNA helicase activity"/>
    <property type="evidence" value="ECO:0007669"/>
    <property type="project" value="UniProtKB-EC"/>
</dbReference>
<evidence type="ECO:0000259" key="11">
    <source>
        <dbReference type="PROSITE" id="PS51194"/>
    </source>
</evidence>
<evidence type="ECO:0000259" key="10">
    <source>
        <dbReference type="PROSITE" id="PS51192"/>
    </source>
</evidence>
<feature type="domain" description="Helicase C-terminal" evidence="11">
    <location>
        <begin position="1108"/>
        <end position="1260"/>
    </location>
</feature>
<feature type="compositionally biased region" description="Low complexity" evidence="9">
    <location>
        <begin position="802"/>
        <end position="814"/>
    </location>
</feature>
<dbReference type="InterPro" id="IPR050079">
    <property type="entry name" value="DEAD_box_RNA_helicase"/>
</dbReference>
<dbReference type="InterPro" id="IPR011545">
    <property type="entry name" value="DEAD/DEAH_box_helicase_dom"/>
</dbReference>
<evidence type="ECO:0000256" key="4">
    <source>
        <dbReference type="ARBA" id="ARBA00022806"/>
    </source>
</evidence>
<feature type="short sequence motif" description="Q motif" evidence="8">
    <location>
        <begin position="367"/>
        <end position="395"/>
    </location>
</feature>